<dbReference type="OrthoDB" id="116216at2759"/>
<dbReference type="EMBL" id="SNRW01001730">
    <property type="protein sequence ID" value="KAA6395259.1"/>
    <property type="molecule type" value="Genomic_DNA"/>
</dbReference>
<sequence>MPIFEPLTANITIAIDALESLNIDWKSIWKAIWEAAIKYACESNICDGETGFKANIIRLFCENNKISLYFTGSPLTQHNRVVDCVMRTIRYGFGKICQDLQHQTRCNKWQRLTIELHILQL</sequence>
<organism evidence="1 2">
    <name type="scientific">Streblomastix strix</name>
    <dbReference type="NCBI Taxonomy" id="222440"/>
    <lineage>
        <taxon>Eukaryota</taxon>
        <taxon>Metamonada</taxon>
        <taxon>Preaxostyla</taxon>
        <taxon>Oxymonadida</taxon>
        <taxon>Streblomastigidae</taxon>
        <taxon>Streblomastix</taxon>
    </lineage>
</organism>
<gene>
    <name evidence="1" type="ORF">EZS28_009214</name>
</gene>
<comment type="caution">
    <text evidence="1">The sequence shown here is derived from an EMBL/GenBank/DDBJ whole genome shotgun (WGS) entry which is preliminary data.</text>
</comment>
<name>A0A5J4WLW4_9EUKA</name>
<dbReference type="InterPro" id="IPR036397">
    <property type="entry name" value="RNaseH_sf"/>
</dbReference>
<dbReference type="AlphaFoldDB" id="A0A5J4WLW4"/>
<evidence type="ECO:0000313" key="1">
    <source>
        <dbReference type="EMBL" id="KAA6395259.1"/>
    </source>
</evidence>
<proteinExistence type="predicted"/>
<protein>
    <submittedName>
        <fullName evidence="1">Uncharacterized protein</fullName>
    </submittedName>
</protein>
<dbReference type="Proteomes" id="UP000324800">
    <property type="component" value="Unassembled WGS sequence"/>
</dbReference>
<dbReference type="Gene3D" id="3.30.420.10">
    <property type="entry name" value="Ribonuclease H-like superfamily/Ribonuclease H"/>
    <property type="match status" value="1"/>
</dbReference>
<accession>A0A5J4WLW4</accession>
<reference evidence="1 2" key="1">
    <citation type="submission" date="2019-03" db="EMBL/GenBank/DDBJ databases">
        <title>Single cell metagenomics reveals metabolic interactions within the superorganism composed of flagellate Streblomastix strix and complex community of Bacteroidetes bacteria on its surface.</title>
        <authorList>
            <person name="Treitli S.C."/>
            <person name="Kolisko M."/>
            <person name="Husnik F."/>
            <person name="Keeling P."/>
            <person name="Hampl V."/>
        </authorList>
    </citation>
    <scope>NUCLEOTIDE SEQUENCE [LARGE SCALE GENOMIC DNA]</scope>
    <source>
        <strain evidence="1">ST1C</strain>
    </source>
</reference>
<evidence type="ECO:0000313" key="2">
    <source>
        <dbReference type="Proteomes" id="UP000324800"/>
    </source>
</evidence>
<dbReference type="GO" id="GO:0003676">
    <property type="term" value="F:nucleic acid binding"/>
    <property type="evidence" value="ECO:0007669"/>
    <property type="project" value="InterPro"/>
</dbReference>